<evidence type="ECO:0000256" key="4">
    <source>
        <dbReference type="ARBA" id="ARBA00023001"/>
    </source>
</evidence>
<dbReference type="Gene3D" id="2.60.40.710">
    <property type="entry name" value="Endoglucanase-like"/>
    <property type="match status" value="1"/>
</dbReference>
<dbReference type="InterPro" id="IPR017853">
    <property type="entry name" value="GH"/>
</dbReference>
<dbReference type="InterPro" id="IPR003961">
    <property type="entry name" value="FN3_dom"/>
</dbReference>
<dbReference type="InterPro" id="IPR008965">
    <property type="entry name" value="CBM2/CBM3_carb-bd_dom_sf"/>
</dbReference>
<dbReference type="SUPFAM" id="SSF51445">
    <property type="entry name" value="(Trans)glycosidases"/>
    <property type="match status" value="1"/>
</dbReference>
<dbReference type="Gene3D" id="2.60.40.10">
    <property type="entry name" value="Immunoglobulins"/>
    <property type="match status" value="3"/>
</dbReference>
<evidence type="ECO:0000256" key="7">
    <source>
        <dbReference type="ARBA" id="ARBA00023326"/>
    </source>
</evidence>
<dbReference type="SUPFAM" id="SSF49384">
    <property type="entry name" value="Carbohydrate-binding domain"/>
    <property type="match status" value="1"/>
</dbReference>
<evidence type="ECO:0000259" key="13">
    <source>
        <dbReference type="PROSITE" id="PS51764"/>
    </source>
</evidence>
<evidence type="ECO:0000256" key="6">
    <source>
        <dbReference type="ARBA" id="ARBA00023295"/>
    </source>
</evidence>
<evidence type="ECO:0000256" key="9">
    <source>
        <dbReference type="SAM" id="SignalP"/>
    </source>
</evidence>
<comment type="caution">
    <text evidence="14">The sequence shown here is derived from an EMBL/GenBank/DDBJ whole genome shotgun (WGS) entry which is preliminary data.</text>
</comment>
<reference evidence="15" key="1">
    <citation type="journal article" date="2019" name="Int. J. Syst. Evol. Microbiol.">
        <title>The Global Catalogue of Microorganisms (GCM) 10K type strain sequencing project: providing services to taxonomists for standard genome sequencing and annotation.</title>
        <authorList>
            <consortium name="The Broad Institute Genomics Platform"/>
            <consortium name="The Broad Institute Genome Sequencing Center for Infectious Disease"/>
            <person name="Wu L."/>
            <person name="Ma J."/>
        </authorList>
    </citation>
    <scope>NUCLEOTIDE SEQUENCE [LARGE SCALE GENOMIC DNA]</scope>
    <source>
        <strain evidence="15">CGMCC 4.1641</strain>
    </source>
</reference>
<accession>A0ABV8SE13</accession>
<keyword evidence="6 8" id="KW-0326">Glycosidase</keyword>
<organism evidence="14 15">
    <name type="scientific">Cohnella boryungensis</name>
    <dbReference type="NCBI Taxonomy" id="768479"/>
    <lineage>
        <taxon>Bacteria</taxon>
        <taxon>Bacillati</taxon>
        <taxon>Bacillota</taxon>
        <taxon>Bacilli</taxon>
        <taxon>Bacillales</taxon>
        <taxon>Paenibacillaceae</taxon>
        <taxon>Cohnella</taxon>
    </lineage>
</organism>
<evidence type="ECO:0000256" key="8">
    <source>
        <dbReference type="PROSITE-ProRule" id="PRU01100"/>
    </source>
</evidence>
<comment type="similarity">
    <text evidence="1 8">Belongs to the glycosyl hydrolase 26 family.</text>
</comment>
<evidence type="ECO:0000259" key="11">
    <source>
        <dbReference type="PROSITE" id="PS51172"/>
    </source>
</evidence>
<dbReference type="InterPro" id="IPR022790">
    <property type="entry name" value="GH26_dom"/>
</dbReference>
<name>A0ABV8SE13_9BACL</name>
<protein>
    <submittedName>
        <fullName evidence="14">X2-like carbohydrate binding domain-containing protein</fullName>
    </submittedName>
</protein>
<dbReference type="Pfam" id="PF02156">
    <property type="entry name" value="Glyco_hydro_26"/>
    <property type="match status" value="1"/>
</dbReference>
<keyword evidence="5" id="KW-0119">Carbohydrate metabolism</keyword>
<gene>
    <name evidence="14" type="ORF">ACFO1S_17755</name>
</gene>
<keyword evidence="2 9" id="KW-0732">Signal</keyword>
<feature type="active site" description="Proton donor" evidence="8">
    <location>
        <position position="340"/>
    </location>
</feature>
<dbReference type="SUPFAM" id="SSF49785">
    <property type="entry name" value="Galactose-binding domain-like"/>
    <property type="match status" value="1"/>
</dbReference>
<dbReference type="InterPro" id="IPR013783">
    <property type="entry name" value="Ig-like_fold"/>
</dbReference>
<dbReference type="Proteomes" id="UP001595755">
    <property type="component" value="Unassembled WGS sequence"/>
</dbReference>
<dbReference type="InterPro" id="IPR008979">
    <property type="entry name" value="Galactose-bd-like_sf"/>
</dbReference>
<dbReference type="PROSITE" id="PS51172">
    <property type="entry name" value="CBM3"/>
    <property type="match status" value="1"/>
</dbReference>
<dbReference type="PANTHER" id="PTHR40079:SF4">
    <property type="entry name" value="GH26 DOMAIN-CONTAINING PROTEIN-RELATED"/>
    <property type="match status" value="1"/>
</dbReference>
<evidence type="ECO:0000256" key="3">
    <source>
        <dbReference type="ARBA" id="ARBA00022801"/>
    </source>
</evidence>
<proteinExistence type="inferred from homology"/>
<dbReference type="InterPro" id="IPR036116">
    <property type="entry name" value="FN3_sf"/>
</dbReference>
<dbReference type="InterPro" id="IPR001956">
    <property type="entry name" value="CBM3"/>
</dbReference>
<dbReference type="InterPro" id="IPR036966">
    <property type="entry name" value="CBM3_sf"/>
</dbReference>
<dbReference type="InterPro" id="IPR005084">
    <property type="entry name" value="CBM6"/>
</dbReference>
<dbReference type="EMBL" id="JBHSED010000036">
    <property type="protein sequence ID" value="MFC4305280.1"/>
    <property type="molecule type" value="Genomic_DNA"/>
</dbReference>
<dbReference type="Pfam" id="PF00942">
    <property type="entry name" value="CBM_3"/>
    <property type="match status" value="1"/>
</dbReference>
<dbReference type="PROSITE" id="PS51764">
    <property type="entry name" value="GH26"/>
    <property type="match status" value="1"/>
</dbReference>
<dbReference type="PROSITE" id="PS50853">
    <property type="entry name" value="FN3"/>
    <property type="match status" value="1"/>
</dbReference>
<keyword evidence="3 8" id="KW-0378">Hydrolase</keyword>
<dbReference type="RefSeq" id="WP_204603908.1">
    <property type="nucleotide sequence ID" value="NZ_JBHSED010000036.1"/>
</dbReference>
<sequence length="946" mass="102686">MKKWFKKSSAMMLVLTLLLGLTTVPAQADAAPLYTIEGENAQLSSELQVATQIYGQPKPGYSGTGFVWMQNSGTITFTVTVPATGMYAISTRFMQELSPDGRLQYLSINGVNKGSYMLPYTTTWSNYNFGFHKLNQGSNTIQVKAGWGFAYFDTFTVDYANLDPLIVQPTLIDSQATPETQILMNYLTEVYGKHIISGQQEIYGGGNNGNSELEFNWIYNLTGKYPAIRGFDFMNYNPLYGWEDGTTNRMIDWVNNRGGIATASWHINVPKNFTAYQLGQPVDWLNATYKPTDTNFNTANAVVPGTKEYQYLMLAIEDLAEQLLILQNNGVPVIFRPFHEAEGNGGLNGEGAWFWWAKAGAGVYKQLWDILYNKLTVTYGLHNLIWTYNSYVYNTSPAWYPGNSKVDIVGYDKYNTVYNRYDGLSGVPNEDAITSIFYQLVDSTNGTKMVAMTENDTIPSVQNLTEEKSGWLYFLPWYGEHLMSTAFNYPATLTTLYQSNYVITLDELPNLKVNVPSASITPTSVVFDKYTPNQSDKAITVNYYGNTLSGIKNGSVSLVAGTDYTVSGTTVTIKKSYLAARAVGTTSLTFDFSAGADRVLTVSIVDTTPTNNSSITPTSASFDKKTANQADIAVTMTLNGNTLSGIKNGSVSLVSGTDYTVSGTTVTIKKSYLAAQAVGTTNLTFDFSAGTDPVLAVSVVDTTVNLPGALTVSGTAGNAQATLTWTASTGATSYKVERATGSGAYTAIASNLTALTYTDTTAVNGTLYNYRVVASNAAGSTNSNSIALTPSVTTPTGSFKIQMYSGNTDASSNTIAPRVKIVNMGTTALDLSTVKLRYYYTIDANKTQAFWCDWSHVGSSNVTGTFVTMPTPKTGADTYFEIGFTSAAGTLAPSAAAEIQIRIARTDWSNYTQTGDYSFSPTGSSYVDWTKMTGYASGTLQWGVEP</sequence>
<feature type="domain" description="Fibronectin type-III" evidence="10">
    <location>
        <begin position="706"/>
        <end position="797"/>
    </location>
</feature>
<dbReference type="Pfam" id="PF16990">
    <property type="entry name" value="CBM_35"/>
    <property type="match status" value="1"/>
</dbReference>
<dbReference type="InterPro" id="IPR005102">
    <property type="entry name" value="Carbo-bd_X2"/>
</dbReference>
<dbReference type="Pfam" id="PF03442">
    <property type="entry name" value="CBM_X2"/>
    <property type="match status" value="2"/>
</dbReference>
<feature type="active site" description="Nucleophile" evidence="8">
    <location>
        <position position="454"/>
    </location>
</feature>
<evidence type="ECO:0000256" key="1">
    <source>
        <dbReference type="ARBA" id="ARBA00007754"/>
    </source>
</evidence>
<evidence type="ECO:0000259" key="12">
    <source>
        <dbReference type="PROSITE" id="PS51175"/>
    </source>
</evidence>
<dbReference type="SMART" id="SM01067">
    <property type="entry name" value="CBM_3"/>
    <property type="match status" value="1"/>
</dbReference>
<evidence type="ECO:0000313" key="14">
    <source>
        <dbReference type="EMBL" id="MFC4305280.1"/>
    </source>
</evidence>
<dbReference type="Gene3D" id="2.60.120.260">
    <property type="entry name" value="Galactose-binding domain-like"/>
    <property type="match status" value="1"/>
</dbReference>
<dbReference type="CDD" id="cd04086">
    <property type="entry name" value="CBM35_mannanase-like"/>
    <property type="match status" value="1"/>
</dbReference>
<dbReference type="PANTHER" id="PTHR40079">
    <property type="entry name" value="MANNAN ENDO-1,4-BETA-MANNOSIDASE E-RELATED"/>
    <property type="match status" value="1"/>
</dbReference>
<keyword evidence="15" id="KW-1185">Reference proteome</keyword>
<feature type="domain" description="GH26" evidence="13">
    <location>
        <begin position="178"/>
        <end position="506"/>
    </location>
</feature>
<evidence type="ECO:0000259" key="10">
    <source>
        <dbReference type="PROSITE" id="PS50853"/>
    </source>
</evidence>
<dbReference type="Gene3D" id="3.20.20.80">
    <property type="entry name" value="Glycosidases"/>
    <property type="match status" value="1"/>
</dbReference>
<dbReference type="SUPFAM" id="SSF49265">
    <property type="entry name" value="Fibronectin type III"/>
    <property type="match status" value="1"/>
</dbReference>
<evidence type="ECO:0000256" key="5">
    <source>
        <dbReference type="ARBA" id="ARBA00023277"/>
    </source>
</evidence>
<feature type="domain" description="CBM3" evidence="11">
    <location>
        <begin position="795"/>
        <end position="946"/>
    </location>
</feature>
<feature type="chain" id="PRO_5046163324" evidence="9">
    <location>
        <begin position="29"/>
        <end position="946"/>
    </location>
</feature>
<evidence type="ECO:0000256" key="2">
    <source>
        <dbReference type="ARBA" id="ARBA00022729"/>
    </source>
</evidence>
<feature type="signal peptide" evidence="9">
    <location>
        <begin position="1"/>
        <end position="28"/>
    </location>
</feature>
<dbReference type="PRINTS" id="PR00739">
    <property type="entry name" value="GLHYDRLASE26"/>
</dbReference>
<dbReference type="SUPFAM" id="SSF81296">
    <property type="entry name" value="E set domains"/>
    <property type="match status" value="2"/>
</dbReference>
<dbReference type="PROSITE" id="PS51175">
    <property type="entry name" value="CBM6"/>
    <property type="match status" value="1"/>
</dbReference>
<dbReference type="InterPro" id="IPR000805">
    <property type="entry name" value="Glyco_hydro_26"/>
</dbReference>
<keyword evidence="4" id="KW-0136">Cellulose degradation</keyword>
<feature type="domain" description="CBM6" evidence="12">
    <location>
        <begin position="34"/>
        <end position="158"/>
    </location>
</feature>
<evidence type="ECO:0000313" key="15">
    <source>
        <dbReference type="Proteomes" id="UP001595755"/>
    </source>
</evidence>
<keyword evidence="7" id="KW-0624">Polysaccharide degradation</keyword>
<dbReference type="InterPro" id="IPR014756">
    <property type="entry name" value="Ig_E-set"/>
</dbReference>